<feature type="compositionally biased region" description="Low complexity" evidence="1">
    <location>
        <begin position="423"/>
        <end position="434"/>
    </location>
</feature>
<feature type="region of interest" description="Disordered" evidence="1">
    <location>
        <begin position="116"/>
        <end position="159"/>
    </location>
</feature>
<proteinExistence type="predicted"/>
<feature type="compositionally biased region" description="Basic and acidic residues" evidence="1">
    <location>
        <begin position="358"/>
        <end position="375"/>
    </location>
</feature>
<reference evidence="2 3" key="1">
    <citation type="journal article" date="2019" name="Emerg. Microbes Infect.">
        <title>Comprehensive subspecies identification of 175 nontuberculous mycobacteria species based on 7547 genomic profiles.</title>
        <authorList>
            <person name="Matsumoto Y."/>
            <person name="Kinjo T."/>
            <person name="Motooka D."/>
            <person name="Nabeya D."/>
            <person name="Jung N."/>
            <person name="Uechi K."/>
            <person name="Horii T."/>
            <person name="Iida T."/>
            <person name="Fujita J."/>
            <person name="Nakamura S."/>
        </authorList>
    </citation>
    <scope>NUCLEOTIDE SEQUENCE [LARGE SCALE GENOMIC DNA]</scope>
    <source>
        <strain evidence="2 3">JCM 13574</strain>
    </source>
</reference>
<feature type="region of interest" description="Disordered" evidence="1">
    <location>
        <begin position="194"/>
        <end position="218"/>
    </location>
</feature>
<gene>
    <name evidence="2" type="ORF">MMAD_22680</name>
</gene>
<dbReference type="Proteomes" id="UP000466517">
    <property type="component" value="Chromosome"/>
</dbReference>
<dbReference type="AlphaFoldDB" id="A0A7I7XFM6"/>
<sequence length="454" mass="46566">MIMGEHGARVKQSTRGRALAAGALTTGVLIAGATEHAPKAEATCLSISGVDFGSGCKSAPLSIAIGVGSGATARALHPFTIHIGEAPKARNGSAGSPLDGLLRVVVTVFRALGLAVGPDANNPATPPDDGSGTIAKPASPGRPPRPETEKAGAEAALAKEKAAADKAAADKAAADKAAADKAAADKAEADRKAVADKAAADNQKKVDRAIQRHNDLRAGDKALKDAKAAGSATDHNPKKVAYLAAIEGRQAAEREFNGLAPQFLAALHVRQSSPGIVRTEEEERNFRSLRTAFLVASQRVEDSTNAELNAKAEYDAGSSDSHTPPSQSGAATPEPRSETLSSRLEKTVEASEVVGEVPPEKATREKTKDFEKEPVGKGTSVDGPGVPSGRHVLKDSAQDDLASGPSSSEQGAVDQETSDADTSPAPGRASGPGPDSLQRDAPQSPGYQTENERH</sequence>
<evidence type="ECO:0000313" key="2">
    <source>
        <dbReference type="EMBL" id="BBZ27973.1"/>
    </source>
</evidence>
<feature type="compositionally biased region" description="Polar residues" evidence="1">
    <location>
        <begin position="318"/>
        <end position="330"/>
    </location>
</feature>
<evidence type="ECO:0000313" key="3">
    <source>
        <dbReference type="Proteomes" id="UP000466517"/>
    </source>
</evidence>
<dbReference type="EMBL" id="AP022610">
    <property type="protein sequence ID" value="BBZ27973.1"/>
    <property type="molecule type" value="Genomic_DNA"/>
</dbReference>
<feature type="compositionally biased region" description="Basic and acidic residues" evidence="1">
    <location>
        <begin position="144"/>
        <end position="159"/>
    </location>
</feature>
<organism evidence="2 3">
    <name type="scientific">Mycolicibacterium madagascariense</name>
    <dbReference type="NCBI Taxonomy" id="212765"/>
    <lineage>
        <taxon>Bacteria</taxon>
        <taxon>Bacillati</taxon>
        <taxon>Actinomycetota</taxon>
        <taxon>Actinomycetes</taxon>
        <taxon>Mycobacteriales</taxon>
        <taxon>Mycobacteriaceae</taxon>
        <taxon>Mycolicibacterium</taxon>
    </lineage>
</organism>
<feature type="compositionally biased region" description="Low complexity" evidence="1">
    <location>
        <begin position="118"/>
        <end position="129"/>
    </location>
</feature>
<evidence type="ECO:0000256" key="1">
    <source>
        <dbReference type="SAM" id="MobiDB-lite"/>
    </source>
</evidence>
<feature type="region of interest" description="Disordered" evidence="1">
    <location>
        <begin position="299"/>
        <end position="454"/>
    </location>
</feature>
<protein>
    <submittedName>
        <fullName evidence="2">Uncharacterized protein</fullName>
    </submittedName>
</protein>
<keyword evidence="3" id="KW-1185">Reference proteome</keyword>
<name>A0A7I7XFM6_9MYCO</name>
<feature type="compositionally biased region" description="Polar residues" evidence="1">
    <location>
        <begin position="445"/>
        <end position="454"/>
    </location>
</feature>
<accession>A0A7I7XFM6</accession>
<dbReference type="KEGG" id="mmag:MMAD_22680"/>